<dbReference type="OMA" id="LAYECHV"/>
<feature type="compositionally biased region" description="Basic and acidic residues" evidence="4">
    <location>
        <begin position="443"/>
        <end position="452"/>
    </location>
</feature>
<evidence type="ECO:0000256" key="2">
    <source>
        <dbReference type="ARBA" id="ARBA00023163"/>
    </source>
</evidence>
<dbReference type="PANTHER" id="PTHR13964:SF25">
    <property type="entry name" value="AT-RICH INTERACTIVE DOMAIN-CONTAINING PROTEIN 5A"/>
    <property type="match status" value="1"/>
</dbReference>
<protein>
    <submittedName>
        <fullName evidence="6">Uncharacterized LOC112162817</fullName>
    </submittedName>
</protein>
<feature type="domain" description="ARID" evidence="5">
    <location>
        <begin position="17"/>
        <end position="109"/>
    </location>
</feature>
<feature type="compositionally biased region" description="Low complexity" evidence="4">
    <location>
        <begin position="234"/>
        <end position="246"/>
    </location>
</feature>
<dbReference type="KEGG" id="oml:112162817"/>
<feature type="compositionally biased region" description="Polar residues" evidence="4">
    <location>
        <begin position="404"/>
        <end position="424"/>
    </location>
</feature>
<organism evidence="6 7">
    <name type="scientific">Oryzias melastigma</name>
    <name type="common">Marine medaka</name>
    <dbReference type="NCBI Taxonomy" id="30732"/>
    <lineage>
        <taxon>Eukaryota</taxon>
        <taxon>Metazoa</taxon>
        <taxon>Chordata</taxon>
        <taxon>Craniata</taxon>
        <taxon>Vertebrata</taxon>
        <taxon>Euteleostomi</taxon>
        <taxon>Actinopterygii</taxon>
        <taxon>Neopterygii</taxon>
        <taxon>Teleostei</taxon>
        <taxon>Neoteleostei</taxon>
        <taxon>Acanthomorphata</taxon>
        <taxon>Ovalentaria</taxon>
        <taxon>Atherinomorphae</taxon>
        <taxon>Beloniformes</taxon>
        <taxon>Adrianichthyidae</taxon>
        <taxon>Oryziinae</taxon>
        <taxon>Oryzias</taxon>
    </lineage>
</organism>
<evidence type="ECO:0000313" key="6">
    <source>
        <dbReference type="Ensembl" id="ENSOMEP00000013793.1"/>
    </source>
</evidence>
<dbReference type="FunFam" id="1.10.150.60:FF:000015">
    <property type="entry name" value="AT-rich interactive domain-containing protein 5B"/>
    <property type="match status" value="1"/>
</dbReference>
<sequence length="520" mass="58731">MEHTKLPEEETKNPTEDITEEQFLKDLYTFMKKRDTPIERIPNLGFKQIDLFVMFKTVNDLGGYHQVTSHQLWKQVYNVLGGNPRSTSAATCTRRHYERLLLPYECHLKGILINAVPQPKPYHDKDNSSGQRPSKRRLLTHQGSFSFQFDPYFHSLPLQFPQFYPPSQPFLPPIFPLLPSVLEPPHVLKPTVQLQPPTLDPDTNQSLKELRQRAKEYTSSFRQNEPLNLSTKASSCDSESPASSFSTPASNKSPKFLNKPSTLYAPRQSGVVRNEETGDSSEEDTAFLYPPKAKKAHVVRAFTPPHSPECSSEADEGVRKPSSLKSSPLLEPAEVKQEERQSSVSDSQPQPGEGRMEFKVPLSVFYKLLKSCGPPAMLSPSEDASGQRSCSDVEATQIFYSKRQNSAEDLSQKNEANSYSQSHLRSYKPFPSGSSPNATWPHDPQDPRRHWDNTQTRASSNAARTDSSPLRDFSSRFHEVPEAEQRGERKPPALLRNPNSVLDLTSEELVKLRRIILSTS</sequence>
<dbReference type="Ensembl" id="ENSOMET00000033283.1">
    <property type="protein sequence ID" value="ENSOMEP00000013793.1"/>
    <property type="gene ID" value="ENSOMEG00000015256.1"/>
</dbReference>
<proteinExistence type="predicted"/>
<keyword evidence="2" id="KW-0804">Transcription</keyword>
<dbReference type="GeneID" id="112162817"/>
<dbReference type="Pfam" id="PF01388">
    <property type="entry name" value="ARID"/>
    <property type="match status" value="1"/>
</dbReference>
<feature type="compositionally biased region" description="Polar residues" evidence="4">
    <location>
        <begin position="217"/>
        <end position="233"/>
    </location>
</feature>
<accession>A0A3B3C916</accession>
<dbReference type="PROSITE" id="PS51011">
    <property type="entry name" value="ARID"/>
    <property type="match status" value="1"/>
</dbReference>
<dbReference type="PaxDb" id="30732-ENSOMEP00000013793"/>
<feature type="compositionally biased region" description="Polar residues" evidence="4">
    <location>
        <begin position="453"/>
        <end position="468"/>
    </location>
</feature>
<dbReference type="InterPro" id="IPR051232">
    <property type="entry name" value="ARID/SWI1_ChromRemod"/>
</dbReference>
<dbReference type="AlphaFoldDB" id="A0A3B3C916"/>
<reference evidence="6" key="1">
    <citation type="submission" date="2025-08" db="UniProtKB">
        <authorList>
            <consortium name="Ensembl"/>
        </authorList>
    </citation>
    <scope>IDENTIFICATION</scope>
</reference>
<dbReference type="RefSeq" id="XP_036070455.1">
    <property type="nucleotide sequence ID" value="XM_036214562.1"/>
</dbReference>
<dbReference type="SUPFAM" id="SSF46774">
    <property type="entry name" value="ARID-like"/>
    <property type="match status" value="1"/>
</dbReference>
<keyword evidence="3" id="KW-0539">Nucleus</keyword>
<dbReference type="Proteomes" id="UP000261560">
    <property type="component" value="Unplaced"/>
</dbReference>
<evidence type="ECO:0000256" key="3">
    <source>
        <dbReference type="ARBA" id="ARBA00023242"/>
    </source>
</evidence>
<dbReference type="InterPro" id="IPR001606">
    <property type="entry name" value="ARID_dom"/>
</dbReference>
<evidence type="ECO:0000256" key="4">
    <source>
        <dbReference type="SAM" id="MobiDB-lite"/>
    </source>
</evidence>
<dbReference type="SMART" id="SM00501">
    <property type="entry name" value="BRIGHT"/>
    <property type="match status" value="1"/>
</dbReference>
<feature type="compositionally biased region" description="Basic and acidic residues" evidence="4">
    <location>
        <begin position="473"/>
        <end position="491"/>
    </location>
</feature>
<dbReference type="CDD" id="cd16869">
    <property type="entry name" value="ARID_ARID5"/>
    <property type="match status" value="1"/>
</dbReference>
<feature type="region of interest" description="Disordered" evidence="4">
    <location>
        <begin position="215"/>
        <end position="356"/>
    </location>
</feature>
<evidence type="ECO:0000313" key="7">
    <source>
        <dbReference type="Proteomes" id="UP000261560"/>
    </source>
</evidence>
<reference evidence="6" key="2">
    <citation type="submission" date="2025-09" db="UniProtKB">
        <authorList>
            <consortium name="Ensembl"/>
        </authorList>
    </citation>
    <scope>IDENTIFICATION</scope>
</reference>
<dbReference type="RefSeq" id="XP_024154492.1">
    <property type="nucleotide sequence ID" value="XM_024298724.2"/>
</dbReference>
<dbReference type="CTD" id="572528"/>
<dbReference type="GO" id="GO:0006357">
    <property type="term" value="P:regulation of transcription by RNA polymerase II"/>
    <property type="evidence" value="ECO:0007669"/>
    <property type="project" value="TreeGrafter"/>
</dbReference>
<evidence type="ECO:0000256" key="1">
    <source>
        <dbReference type="ARBA" id="ARBA00023015"/>
    </source>
</evidence>
<keyword evidence="1" id="KW-0805">Transcription regulation</keyword>
<dbReference type="Gene3D" id="1.10.150.60">
    <property type="entry name" value="ARID DNA-binding domain"/>
    <property type="match status" value="1"/>
</dbReference>
<evidence type="ECO:0000259" key="5">
    <source>
        <dbReference type="PROSITE" id="PS51011"/>
    </source>
</evidence>
<dbReference type="GeneTree" id="ENSGT00940000163584"/>
<dbReference type="OrthoDB" id="1938591at2759"/>
<dbReference type="GO" id="GO:0000976">
    <property type="term" value="F:transcription cis-regulatory region binding"/>
    <property type="evidence" value="ECO:0007669"/>
    <property type="project" value="TreeGrafter"/>
</dbReference>
<dbReference type="STRING" id="30732.ENSOMEP00000013793"/>
<dbReference type="GO" id="GO:0005634">
    <property type="term" value="C:nucleus"/>
    <property type="evidence" value="ECO:0007669"/>
    <property type="project" value="TreeGrafter"/>
</dbReference>
<dbReference type="SMART" id="SM01014">
    <property type="entry name" value="ARID"/>
    <property type="match status" value="1"/>
</dbReference>
<dbReference type="PANTHER" id="PTHR13964">
    <property type="entry name" value="RBP-RELATED"/>
    <property type="match status" value="1"/>
</dbReference>
<feature type="region of interest" description="Disordered" evidence="4">
    <location>
        <begin position="404"/>
        <end position="498"/>
    </location>
</feature>
<name>A0A3B3C916_ORYME</name>
<keyword evidence="7" id="KW-1185">Reference proteome</keyword>
<feature type="compositionally biased region" description="Low complexity" evidence="4">
    <location>
        <begin position="320"/>
        <end position="330"/>
    </location>
</feature>
<dbReference type="InterPro" id="IPR036431">
    <property type="entry name" value="ARID_dom_sf"/>
</dbReference>